<evidence type="ECO:0000256" key="5">
    <source>
        <dbReference type="ARBA" id="ARBA00023136"/>
    </source>
</evidence>
<name>A0A914RT49_PAREQ</name>
<dbReference type="InterPro" id="IPR031933">
    <property type="entry name" value="UPF0767"/>
</dbReference>
<dbReference type="Proteomes" id="UP000887564">
    <property type="component" value="Unplaced"/>
</dbReference>
<evidence type="ECO:0000256" key="6">
    <source>
        <dbReference type="SAM" id="Phobius"/>
    </source>
</evidence>
<proteinExistence type="inferred from homology"/>
<organism evidence="7 8">
    <name type="scientific">Parascaris equorum</name>
    <name type="common">Equine roundworm</name>
    <dbReference type="NCBI Taxonomy" id="6256"/>
    <lineage>
        <taxon>Eukaryota</taxon>
        <taxon>Metazoa</taxon>
        <taxon>Ecdysozoa</taxon>
        <taxon>Nematoda</taxon>
        <taxon>Chromadorea</taxon>
        <taxon>Rhabditida</taxon>
        <taxon>Spirurina</taxon>
        <taxon>Ascaridomorpha</taxon>
        <taxon>Ascaridoidea</taxon>
        <taxon>Ascarididae</taxon>
        <taxon>Parascaris</taxon>
    </lineage>
</organism>
<protein>
    <submittedName>
        <fullName evidence="8">Uncharacterized protein</fullName>
    </submittedName>
</protein>
<evidence type="ECO:0000313" key="8">
    <source>
        <dbReference type="WBParaSite" id="PEQ_0000801301-mRNA-1"/>
    </source>
</evidence>
<evidence type="ECO:0000256" key="4">
    <source>
        <dbReference type="ARBA" id="ARBA00022989"/>
    </source>
</evidence>
<reference evidence="8" key="1">
    <citation type="submission" date="2022-11" db="UniProtKB">
        <authorList>
            <consortium name="WormBaseParasite"/>
        </authorList>
    </citation>
    <scope>IDENTIFICATION</scope>
</reference>
<feature type="transmembrane region" description="Helical" evidence="6">
    <location>
        <begin position="21"/>
        <end position="40"/>
    </location>
</feature>
<sequence length="103" mass="11333">MHGHQNQCELRDGQVASRTRISSAIVLPFAAVIGTVGYFMEKQLSSRPKSIPYLDTSVHDDRMRRQMEVAFEVVVGSSNRLLGKAASSITVTCQLEVIPSLLT</sequence>
<dbReference type="GO" id="GO:0016020">
    <property type="term" value="C:membrane"/>
    <property type="evidence" value="ECO:0007669"/>
    <property type="project" value="UniProtKB-SubCell"/>
</dbReference>
<accession>A0A914RT49</accession>
<evidence type="ECO:0000256" key="1">
    <source>
        <dbReference type="ARBA" id="ARBA00004167"/>
    </source>
</evidence>
<comment type="subcellular location">
    <subcellularLocation>
        <location evidence="1">Membrane</location>
        <topology evidence="1">Single-pass membrane protein</topology>
    </subcellularLocation>
</comment>
<keyword evidence="4 6" id="KW-1133">Transmembrane helix</keyword>
<keyword evidence="7" id="KW-1185">Reference proteome</keyword>
<dbReference type="Pfam" id="PF15990">
    <property type="entry name" value="UPF0767"/>
    <property type="match status" value="1"/>
</dbReference>
<evidence type="ECO:0000256" key="3">
    <source>
        <dbReference type="ARBA" id="ARBA00022692"/>
    </source>
</evidence>
<evidence type="ECO:0000256" key="2">
    <source>
        <dbReference type="ARBA" id="ARBA00007304"/>
    </source>
</evidence>
<keyword evidence="5 6" id="KW-0472">Membrane</keyword>
<keyword evidence="3 6" id="KW-0812">Transmembrane</keyword>
<dbReference type="WBParaSite" id="PEQ_0000801301-mRNA-1">
    <property type="protein sequence ID" value="PEQ_0000801301-mRNA-1"/>
    <property type="gene ID" value="PEQ_0000801301"/>
</dbReference>
<comment type="similarity">
    <text evidence="2">Belongs to the SMIM12 family.</text>
</comment>
<evidence type="ECO:0000313" key="7">
    <source>
        <dbReference type="Proteomes" id="UP000887564"/>
    </source>
</evidence>
<dbReference type="AlphaFoldDB" id="A0A914RT49"/>